<dbReference type="RefSeq" id="WP_180307336.1">
    <property type="nucleotide sequence ID" value="NZ_CP058952.1"/>
</dbReference>
<evidence type="ECO:0000313" key="3">
    <source>
        <dbReference type="Proteomes" id="UP000510822"/>
    </source>
</evidence>
<sequence>MRLGCTTRPLQHLKLAKACELIATLGFTEIGLFSANTSSGAAPILSATSSAKQICAVRNTCKAAGLNPSLLLAGEWPAHLSLKQCIAQYQQLIANAHTLGASMLLDFACESKAQLPKYIALLQALEPDLQAADITLSIKPHGGISSEPSQILSLIEILDSKCFRLSFDPGNFLYYSNGKIRPEEHIAQLAPYCANFIIKDYAVTPSGPSIAINPGEGEVNFAALFYNLNQLQFSGPVFLECVAETAPDIVGRNIELTLQRMRQWVAPH</sequence>
<evidence type="ECO:0000313" key="2">
    <source>
        <dbReference type="EMBL" id="QLI80191.1"/>
    </source>
</evidence>
<dbReference type="GO" id="GO:0016853">
    <property type="term" value="F:isomerase activity"/>
    <property type="evidence" value="ECO:0007669"/>
    <property type="project" value="UniProtKB-KW"/>
</dbReference>
<protein>
    <submittedName>
        <fullName evidence="2">Sugar phosphate isomerase/epimerase</fullName>
    </submittedName>
</protein>
<dbReference type="KEGG" id="cfon:HZU75_00800"/>
<organism evidence="2 3">
    <name type="scientific">Chitinibacter fontanus</name>
    <dbReference type="NCBI Taxonomy" id="1737446"/>
    <lineage>
        <taxon>Bacteria</taxon>
        <taxon>Pseudomonadati</taxon>
        <taxon>Pseudomonadota</taxon>
        <taxon>Betaproteobacteria</taxon>
        <taxon>Neisseriales</taxon>
        <taxon>Chitinibacteraceae</taxon>
        <taxon>Chitinibacter</taxon>
    </lineage>
</organism>
<reference evidence="2 3" key="1">
    <citation type="journal article" date="2016" name="Int. J. Syst. Evol. Microbiol.">
        <title>Chitinibacter fontanus sp. nov., isolated from a spring.</title>
        <authorList>
            <person name="Sheu S.Y."/>
            <person name="Li Y.S."/>
            <person name="Young C.C."/>
            <person name="Chen W.M."/>
        </authorList>
    </citation>
    <scope>NUCLEOTIDE SEQUENCE [LARGE SCALE GENOMIC DNA]</scope>
    <source>
        <strain evidence="2 3">STM-7</strain>
    </source>
</reference>
<dbReference type="Gene3D" id="3.20.20.150">
    <property type="entry name" value="Divalent-metal-dependent TIM barrel enzymes"/>
    <property type="match status" value="1"/>
</dbReference>
<dbReference type="InterPro" id="IPR013022">
    <property type="entry name" value="Xyl_isomerase-like_TIM-brl"/>
</dbReference>
<dbReference type="SUPFAM" id="SSF51658">
    <property type="entry name" value="Xylose isomerase-like"/>
    <property type="match status" value="1"/>
</dbReference>
<gene>
    <name evidence="2" type="ORF">HZU75_00800</name>
</gene>
<dbReference type="Pfam" id="PF01261">
    <property type="entry name" value="AP_endonuc_2"/>
    <property type="match status" value="1"/>
</dbReference>
<keyword evidence="2" id="KW-0413">Isomerase</keyword>
<accession>A0A7D5V7H5</accession>
<proteinExistence type="predicted"/>
<dbReference type="InterPro" id="IPR036237">
    <property type="entry name" value="Xyl_isomerase-like_sf"/>
</dbReference>
<evidence type="ECO:0000259" key="1">
    <source>
        <dbReference type="Pfam" id="PF01261"/>
    </source>
</evidence>
<dbReference type="PANTHER" id="PTHR12110:SF53">
    <property type="entry name" value="BLR5974 PROTEIN"/>
    <property type="match status" value="1"/>
</dbReference>
<keyword evidence="3" id="KW-1185">Reference proteome</keyword>
<dbReference type="AlphaFoldDB" id="A0A7D5V7H5"/>
<feature type="domain" description="Xylose isomerase-like TIM barrel" evidence="1">
    <location>
        <begin position="20"/>
        <end position="254"/>
    </location>
</feature>
<dbReference type="Proteomes" id="UP000510822">
    <property type="component" value="Chromosome"/>
</dbReference>
<name>A0A7D5V7H5_9NEIS</name>
<dbReference type="EMBL" id="CP058952">
    <property type="protein sequence ID" value="QLI80191.1"/>
    <property type="molecule type" value="Genomic_DNA"/>
</dbReference>
<dbReference type="PANTHER" id="PTHR12110">
    <property type="entry name" value="HYDROXYPYRUVATE ISOMERASE"/>
    <property type="match status" value="1"/>
</dbReference>
<dbReference type="InterPro" id="IPR050312">
    <property type="entry name" value="IolE/XylAMocC-like"/>
</dbReference>